<keyword evidence="2" id="KW-0808">Transferase</keyword>
<protein>
    <submittedName>
        <fullName evidence="2">Acetyltransferase</fullName>
    </submittedName>
</protein>
<feature type="domain" description="N-acetyltransferase" evidence="1">
    <location>
        <begin position="28"/>
        <end position="180"/>
    </location>
</feature>
<dbReference type="KEGG" id="acht:bsdcttw_26100"/>
<dbReference type="RefSeq" id="WP_185255327.1">
    <property type="nucleotide sequence ID" value="NZ_AP023368.1"/>
</dbReference>
<dbReference type="InterPro" id="IPR000182">
    <property type="entry name" value="GNAT_dom"/>
</dbReference>
<dbReference type="InterPro" id="IPR016181">
    <property type="entry name" value="Acyl_CoA_acyltransferase"/>
</dbReference>
<evidence type="ECO:0000313" key="3">
    <source>
        <dbReference type="Proteomes" id="UP000515703"/>
    </source>
</evidence>
<keyword evidence="3" id="KW-1185">Reference proteome</keyword>
<accession>A0A7I8DMG8</accession>
<name>A0A7I8DMG8_9FIRM</name>
<dbReference type="AlphaFoldDB" id="A0A7I8DMG8"/>
<dbReference type="SUPFAM" id="SSF55729">
    <property type="entry name" value="Acyl-CoA N-acyltransferases (Nat)"/>
    <property type="match status" value="1"/>
</dbReference>
<dbReference type="Pfam" id="PF13302">
    <property type="entry name" value="Acetyltransf_3"/>
    <property type="match status" value="1"/>
</dbReference>
<dbReference type="EMBL" id="AP023368">
    <property type="protein sequence ID" value="BCJ99569.1"/>
    <property type="molecule type" value="Genomic_DNA"/>
</dbReference>
<proteinExistence type="predicted"/>
<reference evidence="2 3" key="2">
    <citation type="submission" date="2020-08" db="EMBL/GenBank/DDBJ databases">
        <authorList>
            <person name="Ueki A."/>
            <person name="Tonouchi A."/>
        </authorList>
    </citation>
    <scope>NUCLEOTIDE SEQUENCE [LARGE SCALE GENOMIC DNA]</scope>
    <source>
        <strain evidence="2 3">CTTW</strain>
    </source>
</reference>
<dbReference type="PANTHER" id="PTHR39173">
    <property type="entry name" value="ACETYLTRANSFERASE"/>
    <property type="match status" value="1"/>
</dbReference>
<dbReference type="GO" id="GO:0016747">
    <property type="term" value="F:acyltransferase activity, transferring groups other than amino-acyl groups"/>
    <property type="evidence" value="ECO:0007669"/>
    <property type="project" value="InterPro"/>
</dbReference>
<dbReference type="Proteomes" id="UP000515703">
    <property type="component" value="Chromosome"/>
</dbReference>
<dbReference type="PROSITE" id="PS51186">
    <property type="entry name" value="GNAT"/>
    <property type="match status" value="1"/>
</dbReference>
<dbReference type="Gene3D" id="3.40.630.30">
    <property type="match status" value="1"/>
</dbReference>
<evidence type="ECO:0000259" key="1">
    <source>
        <dbReference type="PROSITE" id="PS51186"/>
    </source>
</evidence>
<reference evidence="2 3" key="1">
    <citation type="submission" date="2020-08" db="EMBL/GenBank/DDBJ databases">
        <title>Draft genome sequencing of an Anaerocolumna strain isolated from anoxic soil subjected to BSD treatment.</title>
        <authorList>
            <person name="Uek A."/>
            <person name="Tonouchi A."/>
        </authorList>
    </citation>
    <scope>NUCLEOTIDE SEQUENCE [LARGE SCALE GENOMIC DNA]</scope>
    <source>
        <strain evidence="2 3">CTTW</strain>
    </source>
</reference>
<dbReference type="CDD" id="cd04301">
    <property type="entry name" value="NAT_SF"/>
    <property type="match status" value="1"/>
</dbReference>
<gene>
    <name evidence="2" type="ORF">bsdcttw_26100</name>
</gene>
<organism evidence="2 3">
    <name type="scientific">Anaerocolumna chitinilytica</name>
    <dbReference type="NCBI Taxonomy" id="1727145"/>
    <lineage>
        <taxon>Bacteria</taxon>
        <taxon>Bacillati</taxon>
        <taxon>Bacillota</taxon>
        <taxon>Clostridia</taxon>
        <taxon>Lachnospirales</taxon>
        <taxon>Lachnospiraceae</taxon>
        <taxon>Anaerocolumna</taxon>
    </lineage>
</organism>
<dbReference type="PANTHER" id="PTHR39173:SF1">
    <property type="entry name" value="ACETYLTRANSFERASE"/>
    <property type="match status" value="1"/>
</dbReference>
<evidence type="ECO:0000313" key="2">
    <source>
        <dbReference type="EMBL" id="BCJ99569.1"/>
    </source>
</evidence>
<sequence>MRDIKLIKPSAEFAEKIEEYRAEFPAERERVTYDPSRIPGLDYLEKYDNVLDWLQYCKNMSNKLTWYMAFRESDSKIVGFIVFRHKLEYDDDDIEFASNFGYSVCPSERGKGYAKEQLRLGLQKAKAFGIDKIRIVCRDINIGSNKTILVNGGVYVDTILGEKSGLIVNRYDIQMDMNIN</sequence>